<organism evidence="2 3">
    <name type="scientific">Algoriphagus sediminis</name>
    <dbReference type="NCBI Taxonomy" id="3057113"/>
    <lineage>
        <taxon>Bacteria</taxon>
        <taxon>Pseudomonadati</taxon>
        <taxon>Bacteroidota</taxon>
        <taxon>Cytophagia</taxon>
        <taxon>Cytophagales</taxon>
        <taxon>Cyclobacteriaceae</taxon>
        <taxon>Algoriphagus</taxon>
    </lineage>
</organism>
<protein>
    <submittedName>
        <fullName evidence="2">DUF4268 domain-containing protein</fullName>
    </submittedName>
</protein>
<dbReference type="RefSeq" id="WP_289998213.1">
    <property type="nucleotide sequence ID" value="NZ_JAUEPH010000001.1"/>
</dbReference>
<evidence type="ECO:0000313" key="2">
    <source>
        <dbReference type="EMBL" id="MDN3202662.1"/>
    </source>
</evidence>
<sequence>MYSRAEKSAIRKKFWTTFGLYMKPIKNAQGKRISWQNYKSRVKDIYFRMEAERGYASISIDISHSDLELQELYFDQFKALKKILENSTQESWEWALHTQNNNGQTLSRIYKRREGVNVMEEETWPEIISFLKPRIIALDEFWDNVKPGFEDF</sequence>
<feature type="domain" description="DUF4268" evidence="1">
    <location>
        <begin position="10"/>
        <end position="145"/>
    </location>
</feature>
<evidence type="ECO:0000259" key="1">
    <source>
        <dbReference type="Pfam" id="PF14088"/>
    </source>
</evidence>
<comment type="caution">
    <text evidence="2">The sequence shown here is derived from an EMBL/GenBank/DDBJ whole genome shotgun (WGS) entry which is preliminary data.</text>
</comment>
<name>A0ABT7Y828_9BACT</name>
<proteinExistence type="predicted"/>
<dbReference type="Proteomes" id="UP001171916">
    <property type="component" value="Unassembled WGS sequence"/>
</dbReference>
<evidence type="ECO:0000313" key="3">
    <source>
        <dbReference type="Proteomes" id="UP001171916"/>
    </source>
</evidence>
<dbReference type="InterPro" id="IPR025364">
    <property type="entry name" value="DUF4268"/>
</dbReference>
<keyword evidence="3" id="KW-1185">Reference proteome</keyword>
<reference evidence="2" key="1">
    <citation type="submission" date="2023-06" db="EMBL/GenBank/DDBJ databases">
        <title>Robiginitalea aurantiacus sp. nov. and Algoriphagus sediminis sp. nov., isolated from coastal sediment.</title>
        <authorList>
            <person name="Zhou Z.Y."/>
            <person name="An J."/>
            <person name="Jia Y.W."/>
            <person name="Du Z.J."/>
        </authorList>
    </citation>
    <scope>NUCLEOTIDE SEQUENCE</scope>
    <source>
        <strain evidence="2">C2-7</strain>
    </source>
</reference>
<gene>
    <name evidence="2" type="ORF">QVH07_00820</name>
</gene>
<dbReference type="Pfam" id="PF14088">
    <property type="entry name" value="DUF4268"/>
    <property type="match status" value="1"/>
</dbReference>
<accession>A0ABT7Y828</accession>
<dbReference type="EMBL" id="JAUEPH010000001">
    <property type="protein sequence ID" value="MDN3202662.1"/>
    <property type="molecule type" value="Genomic_DNA"/>
</dbReference>